<evidence type="ECO:0000256" key="1">
    <source>
        <dbReference type="SAM" id="SignalP"/>
    </source>
</evidence>
<name>A0A517TSN4_9BACT</name>
<reference evidence="3 4" key="1">
    <citation type="submission" date="2019-02" db="EMBL/GenBank/DDBJ databases">
        <title>Deep-cultivation of Planctomycetes and their phenomic and genomic characterization uncovers novel biology.</title>
        <authorList>
            <person name="Wiegand S."/>
            <person name="Jogler M."/>
            <person name="Boedeker C."/>
            <person name="Pinto D."/>
            <person name="Vollmers J."/>
            <person name="Rivas-Marin E."/>
            <person name="Kohn T."/>
            <person name="Peeters S.H."/>
            <person name="Heuer A."/>
            <person name="Rast P."/>
            <person name="Oberbeckmann S."/>
            <person name="Bunk B."/>
            <person name="Jeske O."/>
            <person name="Meyerdierks A."/>
            <person name="Storesund J.E."/>
            <person name="Kallscheuer N."/>
            <person name="Luecker S."/>
            <person name="Lage O.M."/>
            <person name="Pohl T."/>
            <person name="Merkel B.J."/>
            <person name="Hornburger P."/>
            <person name="Mueller R.-W."/>
            <person name="Bruemmer F."/>
            <person name="Labrenz M."/>
            <person name="Spormann A.M."/>
            <person name="Op den Camp H."/>
            <person name="Overmann J."/>
            <person name="Amann R."/>
            <person name="Jetten M.S.M."/>
            <person name="Mascher T."/>
            <person name="Medema M.H."/>
            <person name="Devos D.P."/>
            <person name="Kaster A.-K."/>
            <person name="Ovreas L."/>
            <person name="Rohde M."/>
            <person name="Galperin M.Y."/>
            <person name="Jogler C."/>
        </authorList>
    </citation>
    <scope>NUCLEOTIDE SEQUENCE [LARGE SCALE GENOMIC DNA]</scope>
    <source>
        <strain evidence="3 4">I41</strain>
    </source>
</reference>
<dbReference type="OrthoDB" id="263773at2"/>
<evidence type="ECO:0000313" key="4">
    <source>
        <dbReference type="Proteomes" id="UP000317909"/>
    </source>
</evidence>
<proteinExistence type="predicted"/>
<feature type="domain" description="Ice-binding protein C-terminal" evidence="2">
    <location>
        <begin position="211"/>
        <end position="233"/>
    </location>
</feature>
<dbReference type="Proteomes" id="UP000317909">
    <property type="component" value="Chromosome"/>
</dbReference>
<dbReference type="Pfam" id="PF07589">
    <property type="entry name" value="PEP-CTERM"/>
    <property type="match status" value="1"/>
</dbReference>
<keyword evidence="4" id="KW-1185">Reference proteome</keyword>
<keyword evidence="1" id="KW-0732">Signal</keyword>
<protein>
    <recommendedName>
        <fullName evidence="2">Ice-binding protein C-terminal domain-containing protein</fullName>
    </recommendedName>
</protein>
<dbReference type="KEGG" id="llh:I41_05420"/>
<sequence length="236" mass="24598" precursor="true">MPRIFLRSAALAMAAAWTVAPALAGTFKTITIDDAYADWTGVPVVDADPADNFSGPDIADTQIANDGQYLYIRNTFHNSLALGTFLSIDVDGDTSTGFDIFSLGLLGAEAGWQNDFGFAQATGTFNSGGLSGDFFGGGHALLSPFANAGSRELAISLAALRTGGLPIFPDDTVKLLFWTDLGTGADGLPPGFPGDDGRNFDVTAVMDYKLAVPEPSAFALTAITLIGFGLRRRGAC</sequence>
<evidence type="ECO:0000259" key="2">
    <source>
        <dbReference type="Pfam" id="PF07589"/>
    </source>
</evidence>
<evidence type="ECO:0000313" key="3">
    <source>
        <dbReference type="EMBL" id="QDT71385.1"/>
    </source>
</evidence>
<organism evidence="3 4">
    <name type="scientific">Lacipirellula limnantheis</name>
    <dbReference type="NCBI Taxonomy" id="2528024"/>
    <lineage>
        <taxon>Bacteria</taxon>
        <taxon>Pseudomonadati</taxon>
        <taxon>Planctomycetota</taxon>
        <taxon>Planctomycetia</taxon>
        <taxon>Pirellulales</taxon>
        <taxon>Lacipirellulaceae</taxon>
        <taxon>Lacipirellula</taxon>
    </lineage>
</organism>
<dbReference type="NCBIfam" id="TIGR02595">
    <property type="entry name" value="PEP_CTERM"/>
    <property type="match status" value="1"/>
</dbReference>
<accession>A0A517TSN4</accession>
<dbReference type="RefSeq" id="WP_145430604.1">
    <property type="nucleotide sequence ID" value="NZ_CP036339.1"/>
</dbReference>
<gene>
    <name evidence="3" type="ORF">I41_05420</name>
</gene>
<dbReference type="InterPro" id="IPR013424">
    <property type="entry name" value="Ice-binding_C"/>
</dbReference>
<dbReference type="EMBL" id="CP036339">
    <property type="protein sequence ID" value="QDT71385.1"/>
    <property type="molecule type" value="Genomic_DNA"/>
</dbReference>
<feature type="chain" id="PRO_5022079583" description="Ice-binding protein C-terminal domain-containing protein" evidence="1">
    <location>
        <begin position="25"/>
        <end position="236"/>
    </location>
</feature>
<dbReference type="AlphaFoldDB" id="A0A517TSN4"/>
<feature type="signal peptide" evidence="1">
    <location>
        <begin position="1"/>
        <end position="24"/>
    </location>
</feature>